<dbReference type="STRING" id="1505087.AYJ54_32090"/>
<gene>
    <name evidence="2" type="ORF">AYJ54_32090</name>
</gene>
<keyword evidence="1" id="KW-1133">Transmembrane helix</keyword>
<evidence type="ECO:0000313" key="3">
    <source>
        <dbReference type="Proteomes" id="UP000076959"/>
    </source>
</evidence>
<reference evidence="2 3" key="1">
    <citation type="submission" date="2016-03" db="EMBL/GenBank/DDBJ databases">
        <title>Draft Genome Sequence of the Strain BR 10245 (Bradyrhizobium sp.) isolated from nodules of Centrolobium paraense.</title>
        <authorList>
            <person name="Simoes-Araujo J.L.Sr."/>
            <person name="Barauna A.C."/>
            <person name="Silva K."/>
            <person name="Zilli J.E."/>
        </authorList>
    </citation>
    <scope>NUCLEOTIDE SEQUENCE [LARGE SCALE GENOMIC DNA]</scope>
    <source>
        <strain evidence="2 3">BR 10245</strain>
    </source>
</reference>
<comment type="caution">
    <text evidence="2">The sequence shown here is derived from an EMBL/GenBank/DDBJ whole genome shotgun (WGS) entry which is preliminary data.</text>
</comment>
<feature type="transmembrane region" description="Helical" evidence="1">
    <location>
        <begin position="334"/>
        <end position="359"/>
    </location>
</feature>
<feature type="transmembrane region" description="Helical" evidence="1">
    <location>
        <begin position="167"/>
        <end position="185"/>
    </location>
</feature>
<keyword evidence="1" id="KW-0472">Membrane</keyword>
<dbReference type="Proteomes" id="UP000076959">
    <property type="component" value="Unassembled WGS sequence"/>
</dbReference>
<feature type="transmembrane region" description="Helical" evidence="1">
    <location>
        <begin position="87"/>
        <end position="105"/>
    </location>
</feature>
<dbReference type="OrthoDB" id="9775975at2"/>
<feature type="transmembrane region" description="Helical" evidence="1">
    <location>
        <begin position="311"/>
        <end position="328"/>
    </location>
</feature>
<keyword evidence="1" id="KW-0812">Transmembrane</keyword>
<feature type="transmembrane region" description="Helical" evidence="1">
    <location>
        <begin position="274"/>
        <end position="295"/>
    </location>
</feature>
<name>A0A176Y9N0_9BRAD</name>
<evidence type="ECO:0000256" key="1">
    <source>
        <dbReference type="SAM" id="Phobius"/>
    </source>
</evidence>
<proteinExistence type="predicted"/>
<feature type="transmembrane region" description="Helical" evidence="1">
    <location>
        <begin position="51"/>
        <end position="67"/>
    </location>
</feature>
<dbReference type="RefSeq" id="WP_063708187.1">
    <property type="nucleotide sequence ID" value="NZ_LUUB01000114.1"/>
</dbReference>
<feature type="transmembrane region" description="Helical" evidence="1">
    <location>
        <begin position="141"/>
        <end position="160"/>
    </location>
</feature>
<dbReference type="PANTHER" id="PTHR38592">
    <property type="entry name" value="BLL4819 PROTEIN"/>
    <property type="match status" value="1"/>
</dbReference>
<feature type="transmembrane region" description="Helical" evidence="1">
    <location>
        <begin position="227"/>
        <end position="245"/>
    </location>
</feature>
<dbReference type="AlphaFoldDB" id="A0A176Y9N0"/>
<keyword evidence="3" id="KW-1185">Reference proteome</keyword>
<sequence>MGPLDNMPGRDIRLDACRGIALWFVFINHIPGNVCSWLTLSHYGFSDTTEVFMFVSGLTCTMAYGHVFRSAGTWATICHTVRRSWEIYAAFLLLTVLLVVAVHWMDVELADDANVAIVLQQPGEALSRAAILQYRPVNTDVLPTFVLFHLLFAPLLLLLLRCPNATLAASALLYGLVQIYGWNLRGWPTNDWYFNPLAWQFLVTLGGWWVVVGRWRLMPLVTSRPVIMLSAAYLIWSLAVTMSWINPALELAVPRFLKGLIYPIDKSDLDPLRLLHFLALAVCVTNLVPAHWAALRSRVLLGAVRCGENSLEVYCVGVLLSLAAYIVLRTVSDGVLAQVVVSATGIALLTVFATLLTWFTDLAAPRVRLL</sequence>
<dbReference type="PANTHER" id="PTHR38592:SF3">
    <property type="entry name" value="BLL4819 PROTEIN"/>
    <property type="match status" value="1"/>
</dbReference>
<evidence type="ECO:0008006" key="4">
    <source>
        <dbReference type="Google" id="ProtNLM"/>
    </source>
</evidence>
<feature type="transmembrane region" description="Helical" evidence="1">
    <location>
        <begin position="20"/>
        <end position="39"/>
    </location>
</feature>
<dbReference type="PIRSF" id="PIRSF028704">
    <property type="entry name" value="UPC028704"/>
    <property type="match status" value="1"/>
</dbReference>
<evidence type="ECO:0000313" key="2">
    <source>
        <dbReference type="EMBL" id="OAE99927.1"/>
    </source>
</evidence>
<dbReference type="Pfam" id="PF10129">
    <property type="entry name" value="OpgC_C"/>
    <property type="match status" value="1"/>
</dbReference>
<dbReference type="EMBL" id="LUUB01000114">
    <property type="protein sequence ID" value="OAE99927.1"/>
    <property type="molecule type" value="Genomic_DNA"/>
</dbReference>
<protein>
    <recommendedName>
        <fullName evidence="4">OpgC protein</fullName>
    </recommendedName>
</protein>
<accession>A0A176Y9N0</accession>
<organism evidence="2 3">
    <name type="scientific">Bradyrhizobium centrolobii</name>
    <dbReference type="NCBI Taxonomy" id="1505087"/>
    <lineage>
        <taxon>Bacteria</taxon>
        <taxon>Pseudomonadati</taxon>
        <taxon>Pseudomonadota</taxon>
        <taxon>Alphaproteobacteria</taxon>
        <taxon>Hyphomicrobiales</taxon>
        <taxon>Nitrobacteraceae</taxon>
        <taxon>Bradyrhizobium</taxon>
    </lineage>
</organism>
<feature type="transmembrane region" description="Helical" evidence="1">
    <location>
        <begin position="197"/>
        <end position="215"/>
    </location>
</feature>
<dbReference type="InterPro" id="IPR014550">
    <property type="entry name" value="UCP028704_OpgC"/>
</dbReference>